<feature type="coiled-coil region" evidence="1">
    <location>
        <begin position="235"/>
        <end position="269"/>
    </location>
</feature>
<evidence type="ECO:0000259" key="2">
    <source>
        <dbReference type="PROSITE" id="PS50249"/>
    </source>
</evidence>
<dbReference type="SUPFAM" id="SSF102712">
    <property type="entry name" value="JAB1/MPN domain"/>
    <property type="match status" value="1"/>
</dbReference>
<evidence type="ECO:0000313" key="4">
    <source>
        <dbReference type="Proteomes" id="UP001152759"/>
    </source>
</evidence>
<keyword evidence="1" id="KW-0175">Coiled coil</keyword>
<dbReference type="KEGG" id="btab:109035251"/>
<organism evidence="3 4">
    <name type="scientific">Bemisia tabaci</name>
    <name type="common">Sweetpotato whitefly</name>
    <name type="synonym">Aleurodes tabaci</name>
    <dbReference type="NCBI Taxonomy" id="7038"/>
    <lineage>
        <taxon>Eukaryota</taxon>
        <taxon>Metazoa</taxon>
        <taxon>Ecdysozoa</taxon>
        <taxon>Arthropoda</taxon>
        <taxon>Hexapoda</taxon>
        <taxon>Insecta</taxon>
        <taxon>Pterygota</taxon>
        <taxon>Neoptera</taxon>
        <taxon>Paraneoptera</taxon>
        <taxon>Hemiptera</taxon>
        <taxon>Sternorrhyncha</taxon>
        <taxon>Aleyrodoidea</taxon>
        <taxon>Aleyrodidae</taxon>
        <taxon>Aleyrodinae</taxon>
        <taxon>Bemisia</taxon>
    </lineage>
</organism>
<proteinExistence type="predicted"/>
<dbReference type="PROSITE" id="PS50249">
    <property type="entry name" value="MPN"/>
    <property type="match status" value="1"/>
</dbReference>
<feature type="domain" description="MPN" evidence="2">
    <location>
        <begin position="6"/>
        <end position="154"/>
    </location>
</feature>
<dbReference type="Gene3D" id="3.40.140.10">
    <property type="entry name" value="Cytidine Deaminase, domain 2"/>
    <property type="match status" value="1"/>
</dbReference>
<dbReference type="Pfam" id="PF01398">
    <property type="entry name" value="JAB"/>
    <property type="match status" value="1"/>
</dbReference>
<dbReference type="Pfam" id="PF18110">
    <property type="entry name" value="BRCC36_C"/>
    <property type="match status" value="1"/>
</dbReference>
<accession>A0A9N9ZYL9</accession>
<dbReference type="InterPro" id="IPR040749">
    <property type="entry name" value="BRCC36_C"/>
</dbReference>
<protein>
    <recommendedName>
        <fullName evidence="2">MPN domain-containing protein</fullName>
    </recommendedName>
</protein>
<dbReference type="PANTHER" id="PTHR10410">
    <property type="entry name" value="EUKARYOTIC TRANSLATION INITIATION FACTOR 3 -RELATED"/>
    <property type="match status" value="1"/>
</dbReference>
<dbReference type="InterPro" id="IPR000555">
    <property type="entry name" value="JAMM/MPN+_dom"/>
</dbReference>
<dbReference type="SMART" id="SM00232">
    <property type="entry name" value="JAB_MPN"/>
    <property type="match status" value="1"/>
</dbReference>
<dbReference type="EMBL" id="OU963862">
    <property type="protein sequence ID" value="CAH0380602.1"/>
    <property type="molecule type" value="Genomic_DNA"/>
</dbReference>
<dbReference type="Proteomes" id="UP001152759">
    <property type="component" value="Chromosome 1"/>
</dbReference>
<evidence type="ECO:0000256" key="1">
    <source>
        <dbReference type="SAM" id="Coils"/>
    </source>
</evidence>
<dbReference type="InterPro" id="IPR050242">
    <property type="entry name" value="JAMM_MPN+_peptidase_M67A"/>
</dbReference>
<gene>
    <name evidence="3" type="ORF">BEMITA_LOCUS337</name>
</gene>
<evidence type="ECO:0000313" key="3">
    <source>
        <dbReference type="EMBL" id="CAH0380602.1"/>
    </source>
</evidence>
<dbReference type="AlphaFoldDB" id="A0A9N9ZYL9"/>
<dbReference type="GO" id="GO:0008237">
    <property type="term" value="F:metallopeptidase activity"/>
    <property type="evidence" value="ECO:0007669"/>
    <property type="project" value="InterPro"/>
</dbReference>
<sequence>MSLKEVYLTGDVFLNCLQLAFSNEKQEVMGLLIGELKPTDTDDKSVNALITHLFIPQRADRKRDRVETSPEQLIEASVEAEALSKKLQKPVTVCGWFHSHPHITVFPSHVDVKTQAAYQMMEKGFVGIICSIFNTDQHHKNRVKLTCFQSNYNNLKGDYESVDIPFHILPVPSISSHSFETMINMQKTLNLEEINDFSLCMAQLDNKDFLTRFQNHTALAHAFSRIAEVFSQPLFAALSLRLEHNQNTIARLKEQIEMAEKQNRKSLKRSK</sequence>
<reference evidence="3" key="1">
    <citation type="submission" date="2021-12" db="EMBL/GenBank/DDBJ databases">
        <authorList>
            <person name="King R."/>
        </authorList>
    </citation>
    <scope>NUCLEOTIDE SEQUENCE</scope>
</reference>
<dbReference type="InterPro" id="IPR037518">
    <property type="entry name" value="MPN"/>
</dbReference>
<keyword evidence="4" id="KW-1185">Reference proteome</keyword>
<name>A0A9N9ZYL9_BEMTA</name>